<evidence type="ECO:0000313" key="2">
    <source>
        <dbReference type="EMBL" id="GAO14213.1"/>
    </source>
</evidence>
<evidence type="ECO:0000313" key="4">
    <source>
        <dbReference type="Proteomes" id="UP000027002"/>
    </source>
</evidence>
<dbReference type="EMBL" id="BBTG02000001">
    <property type="protein sequence ID" value="GAO14213.1"/>
    <property type="molecule type" value="Genomic_DNA"/>
</dbReference>
<dbReference type="KEGG" id="uvi:66068846"/>
<reference evidence="3" key="3">
    <citation type="submission" date="2020-03" db="EMBL/GenBank/DDBJ databases">
        <title>A mixture of massive structural variations and highly conserved coding sequences in Ustilaginoidea virens genome.</title>
        <authorList>
            <person name="Zhang K."/>
            <person name="Zhao Z."/>
            <person name="Zhang Z."/>
            <person name="Li Y."/>
            <person name="Hsiang T."/>
            <person name="Sun W."/>
        </authorList>
    </citation>
    <scope>NUCLEOTIDE SEQUENCE</scope>
    <source>
        <strain evidence="3">UV-8b</strain>
    </source>
</reference>
<feature type="region of interest" description="Disordered" evidence="1">
    <location>
        <begin position="215"/>
        <end position="261"/>
    </location>
</feature>
<feature type="compositionally biased region" description="Basic and acidic residues" evidence="1">
    <location>
        <begin position="1"/>
        <end position="14"/>
    </location>
</feature>
<feature type="compositionally biased region" description="Pro residues" evidence="1">
    <location>
        <begin position="78"/>
        <end position="87"/>
    </location>
</feature>
<dbReference type="Proteomes" id="UP000027002">
    <property type="component" value="Chromosome 7"/>
</dbReference>
<feature type="compositionally biased region" description="Low complexity" evidence="1">
    <location>
        <begin position="88"/>
        <end position="100"/>
    </location>
</feature>
<accession>A0A063C660</accession>
<organism evidence="2 5">
    <name type="scientific">Ustilaginoidea virens</name>
    <name type="common">Rice false smut fungus</name>
    <name type="synonym">Villosiclava virens</name>
    <dbReference type="NCBI Taxonomy" id="1159556"/>
    <lineage>
        <taxon>Eukaryota</taxon>
        <taxon>Fungi</taxon>
        <taxon>Dikarya</taxon>
        <taxon>Ascomycota</taxon>
        <taxon>Pezizomycotina</taxon>
        <taxon>Sordariomycetes</taxon>
        <taxon>Hypocreomycetidae</taxon>
        <taxon>Hypocreales</taxon>
        <taxon>Clavicipitaceae</taxon>
        <taxon>Ustilaginoidea</taxon>
    </lineage>
</organism>
<dbReference type="Proteomes" id="UP000054053">
    <property type="component" value="Unassembled WGS sequence"/>
</dbReference>
<dbReference type="OrthoDB" id="4961554at2759"/>
<dbReference type="EMBL" id="CP072759">
    <property type="protein sequence ID" value="QUC23828.1"/>
    <property type="molecule type" value="Genomic_DNA"/>
</dbReference>
<evidence type="ECO:0000313" key="5">
    <source>
        <dbReference type="Proteomes" id="UP000054053"/>
    </source>
</evidence>
<dbReference type="AlphaFoldDB" id="A0A063C660"/>
<proteinExistence type="predicted"/>
<keyword evidence="4" id="KW-1185">Reference proteome</keyword>
<feature type="compositionally biased region" description="Basic residues" evidence="1">
    <location>
        <begin position="227"/>
        <end position="239"/>
    </location>
</feature>
<feature type="compositionally biased region" description="Basic and acidic residues" evidence="1">
    <location>
        <begin position="215"/>
        <end position="226"/>
    </location>
</feature>
<feature type="compositionally biased region" description="Basic and acidic residues" evidence="1">
    <location>
        <begin position="146"/>
        <end position="164"/>
    </location>
</feature>
<dbReference type="RefSeq" id="XP_043001501.1">
    <property type="nucleotide sequence ID" value="XM_043145566.1"/>
</dbReference>
<dbReference type="GeneID" id="66068846"/>
<feature type="compositionally biased region" description="Polar residues" evidence="1">
    <location>
        <begin position="252"/>
        <end position="261"/>
    </location>
</feature>
<name>A0A063C660_USTVR</name>
<evidence type="ECO:0000256" key="1">
    <source>
        <dbReference type="SAM" id="MobiDB-lite"/>
    </source>
</evidence>
<feature type="compositionally biased region" description="Acidic residues" evidence="1">
    <location>
        <begin position="39"/>
        <end position="49"/>
    </location>
</feature>
<reference evidence="2" key="1">
    <citation type="journal article" date="2016" name="Genome Announc.">
        <title>Genome Sequence of Ustilaginoidea virens IPU010, a Rice Pathogenic Fungus Causing False Smut.</title>
        <authorList>
            <person name="Kumagai T."/>
            <person name="Ishii T."/>
            <person name="Terai G."/>
            <person name="Umemura M."/>
            <person name="Machida M."/>
            <person name="Asai K."/>
        </authorList>
    </citation>
    <scope>NUCLEOTIDE SEQUENCE [LARGE SCALE GENOMIC DNA]</scope>
    <source>
        <strain evidence="2">IPU010</strain>
    </source>
</reference>
<sequence length="261" mass="29212">MSEDSGFHHYDTRSRLPRLFENSGTDPCLDAAGALLEDKSDDETDDESGSENYILSNDDSACTVDFTRVPMESSPPSFVAPPVPPPSAASSSAAENSSSPPSSPPSSRGKTKPVPRTLPRATRDRRRAADKPPPLSDDALGPFACKLDRSTRDKVRSSANALRREDGTVCELDMVNVFLSIGTIRNASKWQLLEDSEKEIQKMRKERIDLERVRERQQKEVAEARRKERQRFANKRRYNLIRNREPKPSSTPPQDQQDASE</sequence>
<feature type="region of interest" description="Disordered" evidence="1">
    <location>
        <begin position="1"/>
        <end position="164"/>
    </location>
</feature>
<reference evidence="5" key="2">
    <citation type="journal article" date="2016" name="Genome Announc.">
        <title>Genome sequence of Ustilaginoidea virens IPU010, a rice pathogenic fungus causing false smut.</title>
        <authorList>
            <person name="Kumagai T."/>
            <person name="Ishii T."/>
            <person name="Terai G."/>
            <person name="Umemura M."/>
            <person name="Machida M."/>
            <person name="Asai K."/>
        </authorList>
    </citation>
    <scope>NUCLEOTIDE SEQUENCE [LARGE SCALE GENOMIC DNA]</scope>
    <source>
        <strain evidence="5">IPU010</strain>
    </source>
</reference>
<protein>
    <submittedName>
        <fullName evidence="2">Uncharacterized protein</fullName>
    </submittedName>
</protein>
<evidence type="ECO:0000313" key="3">
    <source>
        <dbReference type="EMBL" id="QUC23828.1"/>
    </source>
</evidence>
<dbReference type="HOGENOM" id="CLU_1066315_0_0_1"/>
<gene>
    <name evidence="3" type="ORF">UV8b_08069</name>
    <name evidence="2" type="ORF">UVI_02001540</name>
</gene>